<dbReference type="GO" id="GO:0005739">
    <property type="term" value="C:mitochondrion"/>
    <property type="evidence" value="ECO:0007669"/>
    <property type="project" value="UniProtKB-SubCell"/>
</dbReference>
<keyword evidence="4 10" id="KW-0548">Nucleotidyltransferase</keyword>
<dbReference type="PANTHER" id="PTHR33568">
    <property type="entry name" value="DNA POLYMERASE"/>
    <property type="match status" value="1"/>
</dbReference>
<dbReference type="PROSITE" id="PS00116">
    <property type="entry name" value="DNA_POLYMERASE_B"/>
    <property type="match status" value="1"/>
</dbReference>
<organism evidence="12">
    <name type="scientific">Termitomyces sp. T40b</name>
    <dbReference type="NCBI Taxonomy" id="2832312"/>
    <lineage>
        <taxon>Eukaryota</taxon>
        <taxon>Fungi</taxon>
        <taxon>Dikarya</taxon>
        <taxon>Basidiomycota</taxon>
        <taxon>Agaricomycotina</taxon>
        <taxon>Agaricomycetes</taxon>
        <taxon>Agaricomycetidae</taxon>
        <taxon>Agaricales</taxon>
        <taxon>Tricholomatineae</taxon>
        <taxon>Lyophyllaceae</taxon>
        <taxon>Termitomyces</taxon>
    </lineage>
</organism>
<protein>
    <recommendedName>
        <fullName evidence="10">DNA polymerase</fullName>
        <ecNumber evidence="10">2.7.7.7</ecNumber>
    </recommendedName>
</protein>
<evidence type="ECO:0000256" key="10">
    <source>
        <dbReference type="RuleBase" id="RU000442"/>
    </source>
</evidence>
<dbReference type="PANTHER" id="PTHR33568:SF3">
    <property type="entry name" value="DNA-DIRECTED DNA POLYMERASE"/>
    <property type="match status" value="1"/>
</dbReference>
<evidence type="ECO:0000256" key="2">
    <source>
        <dbReference type="ARBA" id="ARBA00005755"/>
    </source>
</evidence>
<evidence type="ECO:0000256" key="8">
    <source>
        <dbReference type="ARBA" id="ARBA00023128"/>
    </source>
</evidence>
<keyword evidence="3 10" id="KW-0808">Transferase</keyword>
<comment type="subcellular location">
    <subcellularLocation>
        <location evidence="1">Mitochondrion</location>
    </subcellularLocation>
</comment>
<dbReference type="GO" id="GO:0006260">
    <property type="term" value="P:DNA replication"/>
    <property type="evidence" value="ECO:0007669"/>
    <property type="project" value="UniProtKB-KW"/>
</dbReference>
<evidence type="ECO:0000256" key="4">
    <source>
        <dbReference type="ARBA" id="ARBA00022695"/>
    </source>
</evidence>
<evidence type="ECO:0000256" key="1">
    <source>
        <dbReference type="ARBA" id="ARBA00004173"/>
    </source>
</evidence>
<geneLocation type="mitochondrion" evidence="12"/>
<dbReference type="PIRSF" id="PIRSF006517">
    <property type="entry name" value="DPol_mt_plasmid"/>
    <property type="match status" value="1"/>
</dbReference>
<accession>A0A8F1D4Z3</accession>
<dbReference type="GO" id="GO:0003887">
    <property type="term" value="F:DNA-directed DNA polymerase activity"/>
    <property type="evidence" value="ECO:0007669"/>
    <property type="project" value="UniProtKB-KW"/>
</dbReference>
<evidence type="ECO:0000256" key="3">
    <source>
        <dbReference type="ARBA" id="ARBA00022679"/>
    </source>
</evidence>
<keyword evidence="8 12" id="KW-0496">Mitochondrion</keyword>
<dbReference type="Gene3D" id="3.30.420.10">
    <property type="entry name" value="Ribonuclease H-like superfamily/Ribonuclease H"/>
    <property type="match status" value="1"/>
</dbReference>
<evidence type="ECO:0000256" key="5">
    <source>
        <dbReference type="ARBA" id="ARBA00022705"/>
    </source>
</evidence>
<dbReference type="Gene3D" id="3.90.1600.10">
    <property type="entry name" value="Palm domain of DNA polymerase"/>
    <property type="match status" value="2"/>
</dbReference>
<dbReference type="InterPro" id="IPR012337">
    <property type="entry name" value="RNaseH-like_sf"/>
</dbReference>
<feature type="domain" description="DNA-directed DNA polymerase family B mitochondria/virus" evidence="11">
    <location>
        <begin position="323"/>
        <end position="764"/>
    </location>
</feature>
<geneLocation type="plasmid" evidence="12">
    <name>pT40b_1</name>
</geneLocation>
<dbReference type="GO" id="GO:0003677">
    <property type="term" value="F:DNA binding"/>
    <property type="evidence" value="ECO:0007669"/>
    <property type="project" value="UniProtKB-KW"/>
</dbReference>
<comment type="catalytic activity">
    <reaction evidence="9 10">
        <text>DNA(n) + a 2'-deoxyribonucleoside 5'-triphosphate = DNA(n+1) + diphosphate</text>
        <dbReference type="Rhea" id="RHEA:22508"/>
        <dbReference type="Rhea" id="RHEA-COMP:17339"/>
        <dbReference type="Rhea" id="RHEA-COMP:17340"/>
        <dbReference type="ChEBI" id="CHEBI:33019"/>
        <dbReference type="ChEBI" id="CHEBI:61560"/>
        <dbReference type="ChEBI" id="CHEBI:173112"/>
        <dbReference type="EC" id="2.7.7.7"/>
    </reaction>
</comment>
<dbReference type="InterPro" id="IPR023211">
    <property type="entry name" value="DNA_pol_palm_dom_sf"/>
</dbReference>
<evidence type="ECO:0000256" key="6">
    <source>
        <dbReference type="ARBA" id="ARBA00022932"/>
    </source>
</evidence>
<keyword evidence="6 10" id="KW-0239">DNA-directed DNA polymerase</keyword>
<dbReference type="SMART" id="SM00486">
    <property type="entry name" value="POLBc"/>
    <property type="match status" value="1"/>
</dbReference>
<dbReference type="Pfam" id="PF03175">
    <property type="entry name" value="DNA_pol_B_2"/>
    <property type="match status" value="1"/>
</dbReference>
<keyword evidence="12" id="KW-0614">Plasmid</keyword>
<reference evidence="12" key="1">
    <citation type="submission" date="2021-04" db="EMBL/GenBank/DDBJ databases">
        <title>Transfer of mitochondrial tRNA genes to linear plasmids in fungi facilitates loss of such genes from mitochondrial DNA.</title>
        <authorList>
            <person name="Nieuwenhuis M."/>
            <person name="Groeneveld J."/>
            <person name="Aanen D.K."/>
        </authorList>
    </citation>
    <scope>NUCLEOTIDE SEQUENCE</scope>
    <source>
        <plasmid evidence="12">pT40b_1</plasmid>
    </source>
</reference>
<sequence>MEKNYKNIINKVLNTSNSELLKEGTWMYYEIPYKYSSITTLIIDLFLNSFKKDILDYLKENTTILIQFRIRNDDNTQFRSISIIERINKELFENLSDIYKGLWELKDNEYDSILSNPKMYLAYHIIPSEINYKLKKPEIKKSYLKSESINLKFKGYILPNTMDISLWGESIIEKDYSKAIILKRQSKAVYQVEIKNKNLNVKYLINNKVILTFSDYMDDKYNLSTFTRKIKYKNKEIIYKIMDGKIVFMSKLIEFKFMKGVSKESDYKNKFITMDFETRVIDDKMSIYCCSIFDGKNITSYYLNDFNNKEEMLREALKSLFLRKYRGYKVFLHNFSNFDVIFILNGLVDVAQDISFILNDNNFIYLILKFSDNYNLNFRDSFLLLPSSLRNLARSFNVQAKGIFPYKFLINNNIPLNYIGQIPNYNYFSDISLEEYNLYCKSFKGQNWDLKKETIKYCEQDVVTLHSLIEKFNLLIFRNNRVNAIKYPTLSSLAMVIYRSNFFNENKYKIPKITGNVYDFIKKGYFGGAVDVYKPKLTKGNIYRYDINSLYPYVMFKFDMPVGNPKYFEGNIFDFEKDPFGFFEVEVETTTELKHPLLPYKGTKQNFRTIAPLGKWKGVYFSEEIKNSKKFGYKIKVLKGYTFERKNIFKEYVEYFYNLKTNTPKSDPLYTISKLFLNSLYGKFGMSPYKDNHKIVNINEFYEFMDQKDKEVLSFINLTDDKLFITYKNKISKDENLHSPNVNVAIAAAITAYARIHMSTFKNNPHFELYYSDTDSIDINRPLPENFVGKGLGQMKLEHIFKKAVYLAPKVYGGIETNNNEIIKIKGYKNKNLKYTELEPLLYKNENLLLSQDKWYKNIADSNITIKEEIYSLMVTGNKRKLIYNKDNYLVETKPFWIDDSEIK</sequence>
<dbReference type="GO" id="GO:0000166">
    <property type="term" value="F:nucleotide binding"/>
    <property type="evidence" value="ECO:0007669"/>
    <property type="project" value="InterPro"/>
</dbReference>
<name>A0A8F1D4Z3_9AGAR</name>
<evidence type="ECO:0000256" key="7">
    <source>
        <dbReference type="ARBA" id="ARBA00023125"/>
    </source>
</evidence>
<dbReference type="InterPro" id="IPR015833">
    <property type="entry name" value="DNA-dir_DNA_pol_B_mt_lin_plsmd"/>
</dbReference>
<proteinExistence type="inferred from homology"/>
<dbReference type="EC" id="2.7.7.7" evidence="10"/>
<evidence type="ECO:0000313" key="12">
    <source>
        <dbReference type="EMBL" id="QWO71379.1"/>
    </source>
</evidence>
<dbReference type="InterPro" id="IPR017964">
    <property type="entry name" value="DNA-dir_DNA_pol_B_CS"/>
</dbReference>
<dbReference type="InterPro" id="IPR006172">
    <property type="entry name" value="DNA-dir_DNA_pol_B"/>
</dbReference>
<dbReference type="PRINTS" id="PR00106">
    <property type="entry name" value="DNAPOLB"/>
</dbReference>
<gene>
    <name evidence="12" type="primary">dpo</name>
</gene>
<dbReference type="EMBL" id="MW874125">
    <property type="protein sequence ID" value="QWO71379.1"/>
    <property type="molecule type" value="Genomic_DNA"/>
</dbReference>
<keyword evidence="7 10" id="KW-0238">DNA-binding</keyword>
<dbReference type="InterPro" id="IPR036397">
    <property type="entry name" value="RNaseH_sf"/>
</dbReference>
<dbReference type="SUPFAM" id="SSF56672">
    <property type="entry name" value="DNA/RNA polymerases"/>
    <property type="match status" value="1"/>
</dbReference>
<dbReference type="InterPro" id="IPR043502">
    <property type="entry name" value="DNA/RNA_pol_sf"/>
</dbReference>
<dbReference type="InterPro" id="IPR004868">
    <property type="entry name" value="DNA-dir_DNA_pol_B_mt/vir"/>
</dbReference>
<evidence type="ECO:0000259" key="11">
    <source>
        <dbReference type="Pfam" id="PF03175"/>
    </source>
</evidence>
<evidence type="ECO:0000256" key="9">
    <source>
        <dbReference type="ARBA" id="ARBA00049244"/>
    </source>
</evidence>
<keyword evidence="5 10" id="KW-0235">DNA replication</keyword>
<dbReference type="SUPFAM" id="SSF53098">
    <property type="entry name" value="Ribonuclease H-like"/>
    <property type="match status" value="1"/>
</dbReference>
<comment type="similarity">
    <text evidence="2 10">Belongs to the DNA polymerase type-B family.</text>
</comment>
<dbReference type="AlphaFoldDB" id="A0A8F1D4Z3"/>